<organism evidence="1 2">
    <name type="scientific">Caenorhabditis remanei</name>
    <name type="common">Caenorhabditis vulgaris</name>
    <dbReference type="NCBI Taxonomy" id="31234"/>
    <lineage>
        <taxon>Eukaryota</taxon>
        <taxon>Metazoa</taxon>
        <taxon>Ecdysozoa</taxon>
        <taxon>Nematoda</taxon>
        <taxon>Chromadorea</taxon>
        <taxon>Rhabditida</taxon>
        <taxon>Rhabditina</taxon>
        <taxon>Rhabditomorpha</taxon>
        <taxon>Rhabditoidea</taxon>
        <taxon>Rhabditidae</taxon>
        <taxon>Peloderinae</taxon>
        <taxon>Caenorhabditis</taxon>
    </lineage>
</organism>
<proteinExistence type="predicted"/>
<name>A0A6A5HAL6_CAERE</name>
<accession>A0A6A5HAL6</accession>
<dbReference type="EMBL" id="WUAV01000002">
    <property type="protein sequence ID" value="KAF1763874.1"/>
    <property type="molecule type" value="Genomic_DNA"/>
</dbReference>
<dbReference type="KEGG" id="crq:GCK72_003820"/>
<protein>
    <submittedName>
        <fullName evidence="1">Uncharacterized protein</fullName>
    </submittedName>
</protein>
<evidence type="ECO:0000313" key="2">
    <source>
        <dbReference type="Proteomes" id="UP000483820"/>
    </source>
</evidence>
<dbReference type="AlphaFoldDB" id="A0A6A5HAL6"/>
<sequence length="90" mass="9767">MSASSQCECSILASPLLIQSVIRIRSRIDIHNSHFCIIGKRGTALEDTLHGDSLLTHGNGHSCQQEHGENPLHLADLEIVKGTVAEEGLR</sequence>
<comment type="caution">
    <text evidence="1">The sequence shown here is derived from an EMBL/GenBank/DDBJ whole genome shotgun (WGS) entry which is preliminary data.</text>
</comment>
<dbReference type="GeneID" id="78773716"/>
<dbReference type="Proteomes" id="UP000483820">
    <property type="component" value="Chromosome II"/>
</dbReference>
<reference evidence="1 2" key="1">
    <citation type="submission" date="2019-12" db="EMBL/GenBank/DDBJ databases">
        <title>Chromosome-level assembly of the Caenorhabditis remanei genome.</title>
        <authorList>
            <person name="Teterina A.A."/>
            <person name="Willis J.H."/>
            <person name="Phillips P.C."/>
        </authorList>
    </citation>
    <scope>NUCLEOTIDE SEQUENCE [LARGE SCALE GENOMIC DNA]</scope>
    <source>
        <strain evidence="1 2">PX506</strain>
        <tissue evidence="1">Whole organism</tissue>
    </source>
</reference>
<dbReference type="CTD" id="78773716"/>
<gene>
    <name evidence="1" type="ORF">GCK72_003820</name>
</gene>
<evidence type="ECO:0000313" key="1">
    <source>
        <dbReference type="EMBL" id="KAF1763874.1"/>
    </source>
</evidence>
<dbReference type="RefSeq" id="XP_053588458.1">
    <property type="nucleotide sequence ID" value="XM_053724264.1"/>
</dbReference>